<accession>A0ACB8EV19</accession>
<evidence type="ECO:0000313" key="1">
    <source>
        <dbReference type="EMBL" id="KAH7996606.1"/>
    </source>
</evidence>
<evidence type="ECO:0000313" key="2">
    <source>
        <dbReference type="Proteomes" id="UP000827872"/>
    </source>
</evidence>
<name>A0ACB8EV19_9SAUR</name>
<dbReference type="EMBL" id="CM037628">
    <property type="protein sequence ID" value="KAH7996606.1"/>
    <property type="molecule type" value="Genomic_DNA"/>
</dbReference>
<gene>
    <name evidence="1" type="ORF">K3G42_008422</name>
</gene>
<sequence>MASSIVFLVYACALLPLFAAREDNAPCVFPFTYLGKSYSSCTAVDSDHGRLWCATTRNYDNDERWKWCGAEGDQVPFQSPFHEQTDSAPCVFPFIYLGKTYNSCAAVDFEDRKLWCATTHNYDKDELWRECTTKEFGGNSGGQSCHFPFIYWGQPYETCTTKHSRDGKPWCATTGNYDKDRKWSYCADTRLSADPMGPCHFPLRLNGHSWTTCVTDSSFDGEPWCSLTNNVEKDNKKVRCTASEPCSIPFTYKKRRYYACTKDGSVGEQHWCATTSNYDADKKWKTCVFQDYGGSSKNKSCVFPFEYKEKTYHQCTTEDEPTGRSWCATTSSYDKDGEWTFCADPGQETNHDGKCTFPFKYKNNTYSSCTRDGLFWGFLPWCSLTSDYNKDQKWKFCSYSERKIGH</sequence>
<comment type="caution">
    <text evidence="1">The sequence shown here is derived from an EMBL/GenBank/DDBJ whole genome shotgun (WGS) entry which is preliminary data.</text>
</comment>
<proteinExistence type="predicted"/>
<dbReference type="Proteomes" id="UP000827872">
    <property type="component" value="Linkage Group LG15"/>
</dbReference>
<keyword evidence="2" id="KW-1185">Reference proteome</keyword>
<reference evidence="1" key="1">
    <citation type="submission" date="2021-08" db="EMBL/GenBank/DDBJ databases">
        <title>The first chromosome-level gecko genome reveals the dynamic sex chromosomes of Neotropical dwarf geckos (Sphaerodactylidae: Sphaerodactylus).</title>
        <authorList>
            <person name="Pinto B.J."/>
            <person name="Keating S.E."/>
            <person name="Gamble T."/>
        </authorList>
    </citation>
    <scope>NUCLEOTIDE SEQUENCE</scope>
    <source>
        <strain evidence="1">TG3544</strain>
    </source>
</reference>
<protein>
    <submittedName>
        <fullName evidence="1">Uncharacterized protein</fullName>
    </submittedName>
</protein>
<organism evidence="1 2">
    <name type="scientific">Sphaerodactylus townsendi</name>
    <dbReference type="NCBI Taxonomy" id="933632"/>
    <lineage>
        <taxon>Eukaryota</taxon>
        <taxon>Metazoa</taxon>
        <taxon>Chordata</taxon>
        <taxon>Craniata</taxon>
        <taxon>Vertebrata</taxon>
        <taxon>Euteleostomi</taxon>
        <taxon>Lepidosauria</taxon>
        <taxon>Squamata</taxon>
        <taxon>Bifurcata</taxon>
        <taxon>Gekkota</taxon>
        <taxon>Sphaerodactylidae</taxon>
        <taxon>Sphaerodactylus</taxon>
    </lineage>
</organism>